<dbReference type="CDD" id="cd00143">
    <property type="entry name" value="PP2Cc"/>
    <property type="match status" value="1"/>
</dbReference>
<sequence length="365" mass="40859">MAAVQANGNMEDRCQLEVGTKALFVGIYDGHKGDITSNIMSNTLFQDLLWYINENGTNMSEDILKTVVAETEGEFMLDVEEGYQQQPELGIVGSSCLFCIIWKGRLYIANLGDSRAVMGSVGGPFNRLCVRQLVRDHNARNEDIRLELMNLHRDDPNIVTFNFNAWHVKGISEVSRCIGHAYLKREPFILSSPFQAPESERVPSPFTRPLLSAEPAIHSRVLNNSDKFIIFGSGGLWKLLTNKQAAKIVKTNPRDGIAKRLVRIALEIAARRRNISYTELRGIPKGRGVSRAPSVSVEGTRREYHDDITVIVVFFDKEPNRNQTATPAIISVPGVNSFRGFSDTIQPSSFMYFDAPEIAAYEVIY</sequence>
<keyword evidence="2" id="KW-1185">Reference proteome</keyword>
<dbReference type="GO" id="GO:0004722">
    <property type="term" value="F:protein serine/threonine phosphatase activity"/>
    <property type="evidence" value="ECO:0007669"/>
    <property type="project" value="InterPro"/>
</dbReference>
<dbReference type="InterPro" id="IPR036457">
    <property type="entry name" value="PPM-type-like_dom_sf"/>
</dbReference>
<dbReference type="SMART" id="SM00332">
    <property type="entry name" value="PP2Cc"/>
    <property type="match status" value="1"/>
</dbReference>
<dbReference type="KEGG" id="cam:101508838"/>
<dbReference type="PROSITE" id="PS51746">
    <property type="entry name" value="PPM_2"/>
    <property type="match status" value="1"/>
</dbReference>
<dbReference type="InterPro" id="IPR015655">
    <property type="entry name" value="PP2C"/>
</dbReference>
<accession>A0A1S2XRW9</accession>
<reference evidence="2" key="1">
    <citation type="journal article" date="2013" name="Nat. Biotechnol.">
        <title>Draft genome sequence of chickpea (Cicer arietinum) provides a resource for trait improvement.</title>
        <authorList>
            <person name="Varshney R.K."/>
            <person name="Song C."/>
            <person name="Saxena R.K."/>
            <person name="Azam S."/>
            <person name="Yu S."/>
            <person name="Sharpe A.G."/>
            <person name="Cannon S."/>
            <person name="Baek J."/>
            <person name="Rosen B.D."/>
            <person name="Tar'an B."/>
            <person name="Millan T."/>
            <person name="Zhang X."/>
            <person name="Ramsay L.D."/>
            <person name="Iwata A."/>
            <person name="Wang Y."/>
            <person name="Nelson W."/>
            <person name="Farmer A.D."/>
            <person name="Gaur P.M."/>
            <person name="Soderlund C."/>
            <person name="Penmetsa R.V."/>
            <person name="Xu C."/>
            <person name="Bharti A.K."/>
            <person name="He W."/>
            <person name="Winter P."/>
            <person name="Zhao S."/>
            <person name="Hane J.K."/>
            <person name="Carrasquilla-Garcia N."/>
            <person name="Condie J.A."/>
            <person name="Upadhyaya H.D."/>
            <person name="Luo M.C."/>
            <person name="Thudi M."/>
            <person name="Gowda C.L."/>
            <person name="Singh N.P."/>
            <person name="Lichtenzveig J."/>
            <person name="Gali K.K."/>
            <person name="Rubio J."/>
            <person name="Nadarajan N."/>
            <person name="Dolezel J."/>
            <person name="Bansal K.C."/>
            <person name="Xu X."/>
            <person name="Edwards D."/>
            <person name="Zhang G."/>
            <person name="Kahl G."/>
            <person name="Gil J."/>
            <person name="Singh K.B."/>
            <person name="Datta S.K."/>
            <person name="Jackson S.A."/>
            <person name="Wang J."/>
            <person name="Cook D.R."/>
        </authorList>
    </citation>
    <scope>NUCLEOTIDE SEQUENCE [LARGE SCALE GENOMIC DNA]</scope>
    <source>
        <strain evidence="2">cv. CDC Frontier</strain>
    </source>
</reference>
<evidence type="ECO:0000313" key="2">
    <source>
        <dbReference type="Proteomes" id="UP000087171"/>
    </source>
</evidence>
<proteinExistence type="predicted"/>
<evidence type="ECO:0000313" key="3">
    <source>
        <dbReference type="RefSeq" id="XP_004493589.2"/>
    </source>
</evidence>
<dbReference type="OrthoDB" id="1401204at2759"/>
<reference evidence="3" key="2">
    <citation type="submission" date="2025-08" db="UniProtKB">
        <authorList>
            <consortium name="RefSeq"/>
        </authorList>
    </citation>
    <scope>IDENTIFICATION</scope>
    <source>
        <tissue evidence="3">Etiolated seedlings</tissue>
    </source>
</reference>
<dbReference type="PANTHER" id="PTHR47992">
    <property type="entry name" value="PROTEIN PHOSPHATASE"/>
    <property type="match status" value="1"/>
</dbReference>
<dbReference type="AlphaFoldDB" id="A0A1S2XRW9"/>
<dbReference type="Gene3D" id="3.60.40.10">
    <property type="entry name" value="PPM-type phosphatase domain"/>
    <property type="match status" value="1"/>
</dbReference>
<dbReference type="RefSeq" id="XP_004493589.2">
    <property type="nucleotide sequence ID" value="XM_004493532.3"/>
</dbReference>
<dbReference type="GeneID" id="101508838"/>
<dbReference type="SUPFAM" id="SSF81606">
    <property type="entry name" value="PP2C-like"/>
    <property type="match status" value="1"/>
</dbReference>
<gene>
    <name evidence="3" type="primary">LOC101508838</name>
</gene>
<evidence type="ECO:0000259" key="1">
    <source>
        <dbReference type="PROSITE" id="PS51746"/>
    </source>
</evidence>
<protein>
    <submittedName>
        <fullName evidence="3">Probable protein phosphatase 2C 43</fullName>
    </submittedName>
</protein>
<dbReference type="Pfam" id="PF00481">
    <property type="entry name" value="PP2C"/>
    <property type="match status" value="1"/>
</dbReference>
<organism evidence="2 3">
    <name type="scientific">Cicer arietinum</name>
    <name type="common">Chickpea</name>
    <name type="synonym">Garbanzo</name>
    <dbReference type="NCBI Taxonomy" id="3827"/>
    <lineage>
        <taxon>Eukaryota</taxon>
        <taxon>Viridiplantae</taxon>
        <taxon>Streptophyta</taxon>
        <taxon>Embryophyta</taxon>
        <taxon>Tracheophyta</taxon>
        <taxon>Spermatophyta</taxon>
        <taxon>Magnoliopsida</taxon>
        <taxon>eudicotyledons</taxon>
        <taxon>Gunneridae</taxon>
        <taxon>Pentapetalae</taxon>
        <taxon>rosids</taxon>
        <taxon>fabids</taxon>
        <taxon>Fabales</taxon>
        <taxon>Fabaceae</taxon>
        <taxon>Papilionoideae</taxon>
        <taxon>50 kb inversion clade</taxon>
        <taxon>NPAAA clade</taxon>
        <taxon>Hologalegina</taxon>
        <taxon>IRL clade</taxon>
        <taxon>Cicereae</taxon>
        <taxon>Cicer</taxon>
    </lineage>
</organism>
<feature type="domain" description="PPM-type phosphatase" evidence="1">
    <location>
        <begin position="1"/>
        <end position="315"/>
    </location>
</feature>
<dbReference type="Proteomes" id="UP000087171">
    <property type="component" value="Chromosome Ca3"/>
</dbReference>
<dbReference type="InterPro" id="IPR001932">
    <property type="entry name" value="PPM-type_phosphatase-like_dom"/>
</dbReference>
<dbReference type="PaxDb" id="3827-XP_004493589.1"/>
<dbReference type="eggNOG" id="KOG0700">
    <property type="taxonomic scope" value="Eukaryota"/>
</dbReference>
<name>A0A1S2XRW9_CICAR</name>